<dbReference type="OrthoDB" id="4160064at2759"/>
<reference evidence="2 3" key="1">
    <citation type="submission" date="2017-03" db="EMBL/GenBank/DDBJ databases">
        <title>Genomes of endolithic fungi from Antarctica.</title>
        <authorList>
            <person name="Coleine C."/>
            <person name="Masonjones S."/>
            <person name="Stajich J.E."/>
        </authorList>
    </citation>
    <scope>NUCLEOTIDE SEQUENCE [LARGE SCALE GENOMIC DNA]</scope>
    <source>
        <strain evidence="2 3">CCFEE 6314</strain>
    </source>
</reference>
<evidence type="ECO:0000313" key="2">
    <source>
        <dbReference type="EMBL" id="RVX75349.1"/>
    </source>
</evidence>
<gene>
    <name evidence="2" type="ORF">B0A52_00702</name>
</gene>
<evidence type="ECO:0000256" key="1">
    <source>
        <dbReference type="SAM" id="MobiDB-lite"/>
    </source>
</evidence>
<dbReference type="Proteomes" id="UP000288859">
    <property type="component" value="Unassembled WGS sequence"/>
</dbReference>
<feature type="region of interest" description="Disordered" evidence="1">
    <location>
        <begin position="68"/>
        <end position="92"/>
    </location>
</feature>
<comment type="caution">
    <text evidence="2">The sequence shown here is derived from an EMBL/GenBank/DDBJ whole genome shotgun (WGS) entry which is preliminary data.</text>
</comment>
<organism evidence="2 3">
    <name type="scientific">Exophiala mesophila</name>
    <name type="common">Black yeast-like fungus</name>
    <dbReference type="NCBI Taxonomy" id="212818"/>
    <lineage>
        <taxon>Eukaryota</taxon>
        <taxon>Fungi</taxon>
        <taxon>Dikarya</taxon>
        <taxon>Ascomycota</taxon>
        <taxon>Pezizomycotina</taxon>
        <taxon>Eurotiomycetes</taxon>
        <taxon>Chaetothyriomycetidae</taxon>
        <taxon>Chaetothyriales</taxon>
        <taxon>Herpotrichiellaceae</taxon>
        <taxon>Exophiala</taxon>
    </lineage>
</organism>
<protein>
    <submittedName>
        <fullName evidence="2">Uncharacterized protein</fullName>
    </submittedName>
</protein>
<dbReference type="EMBL" id="NAJM01000002">
    <property type="protein sequence ID" value="RVX75349.1"/>
    <property type="molecule type" value="Genomic_DNA"/>
</dbReference>
<accession>A0A438NHZ0</accession>
<evidence type="ECO:0000313" key="3">
    <source>
        <dbReference type="Proteomes" id="UP000288859"/>
    </source>
</evidence>
<dbReference type="AlphaFoldDB" id="A0A438NHZ0"/>
<name>A0A438NHZ0_EXOME</name>
<sequence length="265" mass="28476">MSTITLQGISIMRMAAGLTALVAPRQTVPLFGLAMSTESSMLARLFGSRDLVLGYYLWKTVKDWQHSPRKSTIAPSGSERTPLVGNAGKNNTDDGQAGTLVSVDTVAKQNVITAVWLGLACDAIDVVSVAACALEGNLEMPAVVSIGSAGAVLTSLAAWQPFPIITTTNSNSFLYSYLIMGCQFTINVALAHDLDAARHGYESMIRYQQRQRLEKQLKPQDSKTCLLSETASDDTSSTLSNASILTSLKSALKWRRRSSKHSVGC</sequence>
<proteinExistence type="predicted"/>